<feature type="coiled-coil region" evidence="8">
    <location>
        <begin position="1193"/>
        <end position="1220"/>
    </location>
</feature>
<accession>A0AAV0H399</accession>
<evidence type="ECO:0000256" key="4">
    <source>
        <dbReference type="ARBA" id="ARBA00023054"/>
    </source>
</evidence>
<evidence type="ECO:0000313" key="12">
    <source>
        <dbReference type="Proteomes" id="UP001154282"/>
    </source>
</evidence>
<dbReference type="PANTHER" id="PTHR37739:SF16">
    <property type="entry name" value="KINESIN-LIKE PROTEIN"/>
    <property type="match status" value="1"/>
</dbReference>
<organism evidence="11 12">
    <name type="scientific">Linum tenue</name>
    <dbReference type="NCBI Taxonomy" id="586396"/>
    <lineage>
        <taxon>Eukaryota</taxon>
        <taxon>Viridiplantae</taxon>
        <taxon>Streptophyta</taxon>
        <taxon>Embryophyta</taxon>
        <taxon>Tracheophyta</taxon>
        <taxon>Spermatophyta</taxon>
        <taxon>Magnoliopsida</taxon>
        <taxon>eudicotyledons</taxon>
        <taxon>Gunneridae</taxon>
        <taxon>Pentapetalae</taxon>
        <taxon>rosids</taxon>
        <taxon>fabids</taxon>
        <taxon>Malpighiales</taxon>
        <taxon>Linaceae</taxon>
        <taxon>Linum</taxon>
    </lineage>
</organism>
<dbReference type="SUPFAM" id="SSF52540">
    <property type="entry name" value="P-loop containing nucleoside triphosphate hydrolases"/>
    <property type="match status" value="1"/>
</dbReference>
<feature type="non-terminal residue" evidence="11">
    <location>
        <position position="1"/>
    </location>
</feature>
<protein>
    <recommendedName>
        <fullName evidence="10">Kinesin motor domain-containing protein</fullName>
    </recommendedName>
</protein>
<feature type="domain" description="Kinesin motor" evidence="10">
    <location>
        <begin position="183"/>
        <end position="520"/>
    </location>
</feature>
<feature type="compositionally biased region" description="Polar residues" evidence="9">
    <location>
        <begin position="733"/>
        <end position="749"/>
    </location>
</feature>
<feature type="coiled-coil region" evidence="8">
    <location>
        <begin position="1130"/>
        <end position="1168"/>
    </location>
</feature>
<feature type="coiled-coil region" evidence="8">
    <location>
        <begin position="527"/>
        <end position="554"/>
    </location>
</feature>
<gene>
    <name evidence="11" type="ORF">LITE_LOCUS2128</name>
</gene>
<keyword evidence="2 7" id="KW-0547">Nucleotide-binding</keyword>
<dbReference type="GO" id="GO:0008017">
    <property type="term" value="F:microtubule binding"/>
    <property type="evidence" value="ECO:0007669"/>
    <property type="project" value="InterPro"/>
</dbReference>
<keyword evidence="3 7" id="KW-0067">ATP-binding</keyword>
<dbReference type="SMART" id="SM00129">
    <property type="entry name" value="KISc"/>
    <property type="match status" value="1"/>
</dbReference>
<dbReference type="PANTHER" id="PTHR37739">
    <property type="entry name" value="KINESIN-LIKE PROTEIN KIN-12D"/>
    <property type="match status" value="1"/>
</dbReference>
<dbReference type="InterPro" id="IPR001752">
    <property type="entry name" value="Kinesin_motor_dom"/>
</dbReference>
<feature type="compositionally biased region" description="Low complexity" evidence="9">
    <location>
        <begin position="721"/>
        <end position="732"/>
    </location>
</feature>
<dbReference type="InterPro" id="IPR036961">
    <property type="entry name" value="Kinesin_motor_dom_sf"/>
</dbReference>
<feature type="region of interest" description="Disordered" evidence="9">
    <location>
        <begin position="104"/>
        <end position="142"/>
    </location>
</feature>
<comment type="similarity">
    <text evidence="6">Belongs to the TRAFAC class myosin-kinesin ATPase superfamily. Kinesin family. KIN-12 subfamily.</text>
</comment>
<evidence type="ECO:0000313" key="11">
    <source>
        <dbReference type="EMBL" id="CAI0379073.1"/>
    </source>
</evidence>
<dbReference type="InterPro" id="IPR027417">
    <property type="entry name" value="P-loop_NTPase"/>
</dbReference>
<dbReference type="Gene3D" id="3.40.850.10">
    <property type="entry name" value="Kinesin motor domain"/>
    <property type="match status" value="1"/>
</dbReference>
<dbReference type="EMBL" id="CAMGYJ010000002">
    <property type="protein sequence ID" value="CAI0379073.1"/>
    <property type="molecule type" value="Genomic_DNA"/>
</dbReference>
<dbReference type="PROSITE" id="PS50067">
    <property type="entry name" value="KINESIN_MOTOR_2"/>
    <property type="match status" value="1"/>
</dbReference>
<dbReference type="GO" id="GO:0080175">
    <property type="term" value="P:phragmoplast microtubule organization"/>
    <property type="evidence" value="ECO:0007669"/>
    <property type="project" value="UniProtKB-ARBA"/>
</dbReference>
<keyword evidence="1" id="KW-0493">Microtubule</keyword>
<feature type="region of interest" description="Disordered" evidence="9">
    <location>
        <begin position="1"/>
        <end position="32"/>
    </location>
</feature>
<feature type="compositionally biased region" description="Basic and acidic residues" evidence="9">
    <location>
        <begin position="1230"/>
        <end position="1240"/>
    </location>
</feature>
<dbReference type="GO" id="GO:0007018">
    <property type="term" value="P:microtubule-based movement"/>
    <property type="evidence" value="ECO:0007669"/>
    <property type="project" value="InterPro"/>
</dbReference>
<dbReference type="GO" id="GO:0009524">
    <property type="term" value="C:phragmoplast"/>
    <property type="evidence" value="ECO:0007669"/>
    <property type="project" value="UniProtKB-ARBA"/>
</dbReference>
<dbReference type="GO" id="GO:0003777">
    <property type="term" value="F:microtubule motor activity"/>
    <property type="evidence" value="ECO:0007669"/>
    <property type="project" value="InterPro"/>
</dbReference>
<evidence type="ECO:0000256" key="6">
    <source>
        <dbReference type="ARBA" id="ARBA00034488"/>
    </source>
</evidence>
<evidence type="ECO:0000256" key="3">
    <source>
        <dbReference type="ARBA" id="ARBA00022840"/>
    </source>
</evidence>
<reference evidence="11" key="1">
    <citation type="submission" date="2022-08" db="EMBL/GenBank/DDBJ databases">
        <authorList>
            <person name="Gutierrez-Valencia J."/>
        </authorList>
    </citation>
    <scope>NUCLEOTIDE SEQUENCE</scope>
</reference>
<evidence type="ECO:0000256" key="5">
    <source>
        <dbReference type="ARBA" id="ARBA00023175"/>
    </source>
</evidence>
<dbReference type="InterPro" id="IPR044986">
    <property type="entry name" value="KIF15/KIN-12"/>
</dbReference>
<dbReference type="GO" id="GO:0055046">
    <property type="term" value="P:microgametogenesis"/>
    <property type="evidence" value="ECO:0007669"/>
    <property type="project" value="UniProtKB-ARBA"/>
</dbReference>
<dbReference type="PRINTS" id="PR00380">
    <property type="entry name" value="KINESINHEAVY"/>
</dbReference>
<dbReference type="Pfam" id="PF00225">
    <property type="entry name" value="Kinesin"/>
    <property type="match status" value="1"/>
</dbReference>
<comment type="caution">
    <text evidence="11">The sequence shown here is derived from an EMBL/GenBank/DDBJ whole genome shotgun (WGS) entry which is preliminary data.</text>
</comment>
<evidence type="ECO:0000256" key="9">
    <source>
        <dbReference type="SAM" id="MobiDB-lite"/>
    </source>
</evidence>
<feature type="region of interest" description="Disordered" evidence="9">
    <location>
        <begin position="642"/>
        <end position="678"/>
    </location>
</feature>
<feature type="region of interest" description="Disordered" evidence="9">
    <location>
        <begin position="55"/>
        <end position="86"/>
    </location>
</feature>
<evidence type="ECO:0000259" key="10">
    <source>
        <dbReference type="PROSITE" id="PS50067"/>
    </source>
</evidence>
<sequence>HFDLHSNSNYKVSVSQRSPSSTHSHSSPSPLSLSLSFSLTAAPIQISKPTRHFSFLSREKSPATNQTQPTTRSTMETGGSDSRFLGNLSASSFRNLLPRSISSKKKHRSKLFRSENNPPLHPNIQISDPPLSPSLPKPLKSTKSLESDIQPAIPSSPGLPTVQKVEVAETVEKNEVSEASDPSVKVVVRIRASNDPRIERNRTVTKDSTDSLSIGDRNFTFDSVLDSNSTQEDVFREVGIPLVQSALAGYNASILSYGQTGSGKTYTMWGPPSAMIADPSPSSHEGIVPRIFQMLFDEIQKEQDSSEGKQINYQCRCSFLEIYNDQIGDLLDPVQRNLEIMDDPKNGLFVENLTEEYVTSYEDLAQMLIKGLSSRKVGATSINSKSSRSHIVFTFIIESWCKGTSSTCFGSSKMSRISFVDLAGLDRNKPDEAGRQLVRESKHVKKSLSQLGQIVSSLAKEAQPGKSRGVPYEESCLTHLLRESLGGNAKLTVICNISPDKRNDNETLRTLRFGQQIRSIQNRPVINEISEDDVNDLSDRIRQLKEELIRAKYDTCKSAGSTSGYFRGRSVRDSLNSLRVSLNRSLMLPKIDIDDDKINIASVDDVMELHNHLKKLRISGEENLTDVSDIRDSVHFTSVEQSFETDAMTEDGEEVNGPARAENEEIDSGKSNQSLDELPSTLIVDPAALRSSISISLCRQSQVLPEPLLSESPKIGNARKSTSISPSAFASSRNNVSDSSNFHSVGASQSFRRSEQIRSSLRSSKLLGGPTDSLAASLQRGLQIIDHHQRASPLSTRSSASFSFEHFALKTTSSVQKSVECSLPSTEEEASLLCSSCREKVIDETSKTTQAVAGSEVAITDELSKRSSGDELVEVSTREKELEILCKEQAAKLEELNKMVEEYKHVAEQQPFENGYILALEAPSKLLRASSKDALMMMVNEECEVKEVVSDNADSSSDTREKEELLTEIESLKAKLKMYTDAPLSMKSTDLLRSSLLARSMQFRKSIDMRSNNSSFFNDVEELEKERQRWTEMESDWISLTDELRIDIESSRRHAEKVEMELRLEKAVTEELDDALHRAVVGHARMVEHYADLQEKHNDLVAKHRAIMEGIADVKRAAAKAGKKGGHRFAKSLAAELSALRVERERERELLRKENKSLKLQLRDTAEAVHTAGEILVRLREAEEAASLAEDKCGSVGQENEKLKKQMEKLKRKHKMEMVTMKQYLADSRLPESARRRMYDDQEDSELPESSIPDDDQAWRAEFGAIYQDHHY</sequence>
<evidence type="ECO:0000256" key="1">
    <source>
        <dbReference type="ARBA" id="ARBA00022701"/>
    </source>
</evidence>
<feature type="compositionally biased region" description="Polar residues" evidence="9">
    <location>
        <begin position="1"/>
        <end position="17"/>
    </location>
</feature>
<evidence type="ECO:0000256" key="8">
    <source>
        <dbReference type="SAM" id="Coils"/>
    </source>
</evidence>
<dbReference type="GO" id="GO:0007112">
    <property type="term" value="P:male meiosis cytokinesis"/>
    <property type="evidence" value="ECO:0007669"/>
    <property type="project" value="UniProtKB-ARBA"/>
</dbReference>
<feature type="compositionally biased region" description="Low complexity" evidence="9">
    <location>
        <begin position="18"/>
        <end position="32"/>
    </location>
</feature>
<name>A0AAV0H399_9ROSI</name>
<dbReference type="FunFam" id="3.40.850.10:FF:000052">
    <property type="entry name" value="Kinesin-like protein KIN-12F"/>
    <property type="match status" value="1"/>
</dbReference>
<dbReference type="GO" id="GO:0005524">
    <property type="term" value="F:ATP binding"/>
    <property type="evidence" value="ECO:0007669"/>
    <property type="project" value="UniProtKB-UniRule"/>
</dbReference>
<feature type="compositionally biased region" description="Polar residues" evidence="9">
    <location>
        <begin position="62"/>
        <end position="80"/>
    </location>
</feature>
<keyword evidence="12" id="KW-1185">Reference proteome</keyword>
<feature type="binding site" evidence="7">
    <location>
        <begin position="258"/>
        <end position="265"/>
    </location>
    <ligand>
        <name>ATP</name>
        <dbReference type="ChEBI" id="CHEBI:30616"/>
    </ligand>
</feature>
<feature type="compositionally biased region" description="Acidic residues" evidence="9">
    <location>
        <begin position="1241"/>
        <end position="1256"/>
    </location>
</feature>
<proteinExistence type="inferred from homology"/>
<keyword evidence="5 7" id="KW-0505">Motor protein</keyword>
<feature type="region of interest" description="Disordered" evidence="9">
    <location>
        <begin position="1230"/>
        <end position="1258"/>
    </location>
</feature>
<feature type="region of interest" description="Disordered" evidence="9">
    <location>
        <begin position="710"/>
        <end position="749"/>
    </location>
</feature>
<keyword evidence="4 8" id="KW-0175">Coiled coil</keyword>
<dbReference type="AlphaFoldDB" id="A0AAV0H399"/>
<dbReference type="GO" id="GO:0005874">
    <property type="term" value="C:microtubule"/>
    <property type="evidence" value="ECO:0007669"/>
    <property type="project" value="UniProtKB-KW"/>
</dbReference>
<dbReference type="Proteomes" id="UP001154282">
    <property type="component" value="Unassembled WGS sequence"/>
</dbReference>
<evidence type="ECO:0000256" key="7">
    <source>
        <dbReference type="PROSITE-ProRule" id="PRU00283"/>
    </source>
</evidence>
<evidence type="ECO:0000256" key="2">
    <source>
        <dbReference type="ARBA" id="ARBA00022741"/>
    </source>
</evidence>
<feature type="coiled-coil region" evidence="8">
    <location>
        <begin position="879"/>
        <end position="906"/>
    </location>
</feature>